<dbReference type="InterPro" id="IPR001304">
    <property type="entry name" value="C-type_lectin-like"/>
</dbReference>
<dbReference type="EMBL" id="JAUPFM010000010">
    <property type="protein sequence ID" value="KAK2840187.1"/>
    <property type="molecule type" value="Genomic_DNA"/>
</dbReference>
<dbReference type="SMART" id="SM00034">
    <property type="entry name" value="CLECT"/>
    <property type="match status" value="1"/>
</dbReference>
<organism evidence="6 7">
    <name type="scientific">Channa striata</name>
    <name type="common">Snakehead murrel</name>
    <name type="synonym">Ophicephalus striatus</name>
    <dbReference type="NCBI Taxonomy" id="64152"/>
    <lineage>
        <taxon>Eukaryota</taxon>
        <taxon>Metazoa</taxon>
        <taxon>Chordata</taxon>
        <taxon>Craniata</taxon>
        <taxon>Vertebrata</taxon>
        <taxon>Euteleostomi</taxon>
        <taxon>Actinopterygii</taxon>
        <taxon>Neopterygii</taxon>
        <taxon>Teleostei</taxon>
        <taxon>Neoteleostei</taxon>
        <taxon>Acanthomorphata</taxon>
        <taxon>Anabantaria</taxon>
        <taxon>Anabantiformes</taxon>
        <taxon>Channoidei</taxon>
        <taxon>Channidae</taxon>
        <taxon>Channa</taxon>
    </lineage>
</organism>
<dbReference type="InterPro" id="IPR016186">
    <property type="entry name" value="C-type_lectin-like/link_sf"/>
</dbReference>
<dbReference type="InterPro" id="IPR033989">
    <property type="entry name" value="CD209-like_CTLD"/>
</dbReference>
<dbReference type="Gene3D" id="3.10.100.10">
    <property type="entry name" value="Mannose-Binding Protein A, subunit A"/>
    <property type="match status" value="1"/>
</dbReference>
<evidence type="ECO:0000256" key="2">
    <source>
        <dbReference type="ARBA" id="ARBA00023157"/>
    </source>
</evidence>
<evidence type="ECO:0000259" key="5">
    <source>
        <dbReference type="PROSITE" id="PS50041"/>
    </source>
</evidence>
<dbReference type="CDD" id="cd03590">
    <property type="entry name" value="CLECT_DC-SIGN_like"/>
    <property type="match status" value="1"/>
</dbReference>
<keyword evidence="4" id="KW-0812">Transmembrane</keyword>
<dbReference type="PANTHER" id="PTHR22803">
    <property type="entry name" value="MANNOSE, PHOSPHOLIPASE, LECTIN RECEPTOR RELATED"/>
    <property type="match status" value="1"/>
</dbReference>
<sequence length="253" mass="28845">MQEINVNAERDKFVRSKMSQSQTGSRSSDRRFYRAVLVCLGLLSVFLLVGLGLGVHYHNLHPGSAADFSVLKNNLTQRLHASNNQLSDVSEERDQLKAKLSSIITERDRLNVNLKDMKRAEEAVNVYKMKDGAVQLFLTSSPVKRQRDCKNREADLVVIDSAEEQKFLSGLITADMWIGLTDSEDEGTWKWTDGSPLTLRYWEKQQPDNFSGDNELGEENCAHIRPGKKTEENWNDLPCDTSQHWICEKKSQQ</sequence>
<keyword evidence="2" id="KW-1015">Disulfide bond</keyword>
<evidence type="ECO:0000313" key="6">
    <source>
        <dbReference type="EMBL" id="KAK2840187.1"/>
    </source>
</evidence>
<name>A0AA88MNB4_CHASR</name>
<dbReference type="InterPro" id="IPR016187">
    <property type="entry name" value="CTDL_fold"/>
</dbReference>
<gene>
    <name evidence="6" type="ORF">Q5P01_013927</name>
</gene>
<evidence type="ECO:0000256" key="4">
    <source>
        <dbReference type="SAM" id="Phobius"/>
    </source>
</evidence>
<keyword evidence="7" id="KW-1185">Reference proteome</keyword>
<keyword evidence="4" id="KW-1133">Transmembrane helix</keyword>
<dbReference type="InterPro" id="IPR018378">
    <property type="entry name" value="C-type_lectin_CS"/>
</dbReference>
<proteinExistence type="predicted"/>
<protein>
    <recommendedName>
        <fullName evidence="5">C-type lectin domain-containing protein</fullName>
    </recommendedName>
</protein>
<accession>A0AA88MNB4</accession>
<reference evidence="6" key="1">
    <citation type="submission" date="2023-07" db="EMBL/GenBank/DDBJ databases">
        <title>Chromosome-level Genome Assembly of Striped Snakehead (Channa striata).</title>
        <authorList>
            <person name="Liu H."/>
        </authorList>
    </citation>
    <scope>NUCLEOTIDE SEQUENCE</scope>
    <source>
        <strain evidence="6">Gz</strain>
        <tissue evidence="6">Muscle</tissue>
    </source>
</reference>
<dbReference type="InterPro" id="IPR050111">
    <property type="entry name" value="C-type_lectin/snaclec_domain"/>
</dbReference>
<keyword evidence="1" id="KW-0430">Lectin</keyword>
<dbReference type="Proteomes" id="UP001187415">
    <property type="component" value="Unassembled WGS sequence"/>
</dbReference>
<dbReference type="SUPFAM" id="SSF56436">
    <property type="entry name" value="C-type lectin-like"/>
    <property type="match status" value="1"/>
</dbReference>
<feature type="transmembrane region" description="Helical" evidence="4">
    <location>
        <begin position="35"/>
        <end position="57"/>
    </location>
</feature>
<dbReference type="AlphaFoldDB" id="A0AA88MNB4"/>
<dbReference type="GO" id="GO:0030246">
    <property type="term" value="F:carbohydrate binding"/>
    <property type="evidence" value="ECO:0007669"/>
    <property type="project" value="UniProtKB-KW"/>
</dbReference>
<feature type="coiled-coil region" evidence="3">
    <location>
        <begin position="72"/>
        <end position="113"/>
    </location>
</feature>
<feature type="domain" description="C-type lectin" evidence="5">
    <location>
        <begin position="149"/>
        <end position="248"/>
    </location>
</feature>
<keyword evidence="3" id="KW-0175">Coiled coil</keyword>
<evidence type="ECO:0000256" key="1">
    <source>
        <dbReference type="ARBA" id="ARBA00022734"/>
    </source>
</evidence>
<comment type="caution">
    <text evidence="6">The sequence shown here is derived from an EMBL/GenBank/DDBJ whole genome shotgun (WGS) entry which is preliminary data.</text>
</comment>
<evidence type="ECO:0000256" key="3">
    <source>
        <dbReference type="SAM" id="Coils"/>
    </source>
</evidence>
<dbReference type="PROSITE" id="PS50041">
    <property type="entry name" value="C_TYPE_LECTIN_2"/>
    <property type="match status" value="1"/>
</dbReference>
<dbReference type="Pfam" id="PF00059">
    <property type="entry name" value="Lectin_C"/>
    <property type="match status" value="1"/>
</dbReference>
<evidence type="ECO:0000313" key="7">
    <source>
        <dbReference type="Proteomes" id="UP001187415"/>
    </source>
</evidence>
<dbReference type="PROSITE" id="PS00615">
    <property type="entry name" value="C_TYPE_LECTIN_1"/>
    <property type="match status" value="1"/>
</dbReference>
<keyword evidence="4" id="KW-0472">Membrane</keyword>